<keyword evidence="3 7" id="KW-0997">Cell inner membrane</keyword>
<dbReference type="EMBL" id="FWFL01000003">
    <property type="protein sequence ID" value="SLN28797.1"/>
    <property type="molecule type" value="Genomic_DNA"/>
</dbReference>
<feature type="transmembrane region" description="Helical" evidence="8">
    <location>
        <begin position="252"/>
        <end position="272"/>
    </location>
</feature>
<dbReference type="RefSeq" id="WP_085891580.1">
    <property type="nucleotide sequence ID" value="NZ_FWFL01000003.1"/>
</dbReference>
<evidence type="ECO:0000256" key="1">
    <source>
        <dbReference type="ARBA" id="ARBA00004429"/>
    </source>
</evidence>
<feature type="transmembrane region" description="Helical" evidence="8">
    <location>
        <begin position="7"/>
        <end position="39"/>
    </location>
</feature>
<evidence type="ECO:0000313" key="10">
    <source>
        <dbReference type="EMBL" id="SLN28797.1"/>
    </source>
</evidence>
<accession>A0A1Y5RZV5</accession>
<feature type="transmembrane region" description="Helical" evidence="8">
    <location>
        <begin position="469"/>
        <end position="494"/>
    </location>
</feature>
<dbReference type="OrthoDB" id="7339120at2"/>
<feature type="transmembrane region" description="Helical" evidence="8">
    <location>
        <begin position="116"/>
        <end position="133"/>
    </location>
</feature>
<dbReference type="Proteomes" id="UP000193827">
    <property type="component" value="Unassembled WGS sequence"/>
</dbReference>
<dbReference type="GO" id="GO:0022857">
    <property type="term" value="F:transmembrane transporter activity"/>
    <property type="evidence" value="ECO:0007669"/>
    <property type="project" value="UniProtKB-UniRule"/>
</dbReference>
<keyword evidence="2" id="KW-1003">Cell membrane</keyword>
<feature type="transmembrane region" description="Helical" evidence="8">
    <location>
        <begin position="309"/>
        <end position="330"/>
    </location>
</feature>
<comment type="function">
    <text evidence="7">Part of the tripartite ATP-independent periplasmic (TRAP) transport system.</text>
</comment>
<evidence type="ECO:0000259" key="9">
    <source>
        <dbReference type="Pfam" id="PF06808"/>
    </source>
</evidence>
<dbReference type="Pfam" id="PF06808">
    <property type="entry name" value="DctM"/>
    <property type="match status" value="1"/>
</dbReference>
<feature type="transmembrane region" description="Helical" evidence="8">
    <location>
        <begin position="414"/>
        <end position="433"/>
    </location>
</feature>
<feature type="transmembrane region" description="Helical" evidence="8">
    <location>
        <begin position="439"/>
        <end position="457"/>
    </location>
</feature>
<evidence type="ECO:0000256" key="5">
    <source>
        <dbReference type="ARBA" id="ARBA00022989"/>
    </source>
</evidence>
<reference evidence="10 11" key="1">
    <citation type="submission" date="2017-03" db="EMBL/GenBank/DDBJ databases">
        <authorList>
            <person name="Afonso C.L."/>
            <person name="Miller P.J."/>
            <person name="Scott M.A."/>
            <person name="Spackman E."/>
            <person name="Goraichik I."/>
            <person name="Dimitrov K.M."/>
            <person name="Suarez D.L."/>
            <person name="Swayne D.E."/>
        </authorList>
    </citation>
    <scope>NUCLEOTIDE SEQUENCE [LARGE SCALE GENOMIC DNA]</scope>
    <source>
        <strain evidence="10 11">CECT 8287</strain>
    </source>
</reference>
<keyword evidence="4 8" id="KW-0812">Transmembrane</keyword>
<keyword evidence="5 8" id="KW-1133">Transmembrane helix</keyword>
<evidence type="ECO:0000256" key="7">
    <source>
        <dbReference type="RuleBase" id="RU369079"/>
    </source>
</evidence>
<evidence type="ECO:0000313" key="11">
    <source>
        <dbReference type="Proteomes" id="UP000193827"/>
    </source>
</evidence>
<protein>
    <submittedName>
        <fullName evidence="10">Sialic acid TRAP transporter permease protein SiaT</fullName>
    </submittedName>
</protein>
<dbReference type="InterPro" id="IPR010656">
    <property type="entry name" value="DctM"/>
</dbReference>
<evidence type="ECO:0000256" key="8">
    <source>
        <dbReference type="SAM" id="Phobius"/>
    </source>
</evidence>
<feature type="transmembrane region" description="Helical" evidence="8">
    <location>
        <begin position="59"/>
        <end position="76"/>
    </location>
</feature>
<feature type="transmembrane region" description="Helical" evidence="8">
    <location>
        <begin position="284"/>
        <end position="303"/>
    </location>
</feature>
<feature type="domain" description="TRAP C4-dicarboxylate transport system permease DctM subunit" evidence="9">
    <location>
        <begin position="11"/>
        <end position="490"/>
    </location>
</feature>
<keyword evidence="6 8" id="KW-0472">Membrane</keyword>
<evidence type="ECO:0000256" key="2">
    <source>
        <dbReference type="ARBA" id="ARBA00022475"/>
    </source>
</evidence>
<feature type="transmembrane region" description="Helical" evidence="8">
    <location>
        <begin position="88"/>
        <end position="110"/>
    </location>
</feature>
<feature type="transmembrane region" description="Helical" evidence="8">
    <location>
        <begin position="382"/>
        <end position="402"/>
    </location>
</feature>
<keyword evidence="11" id="KW-1185">Reference proteome</keyword>
<dbReference type="InterPro" id="IPR004681">
    <property type="entry name" value="TRAP_DctM"/>
</dbReference>
<dbReference type="GO" id="GO:0005886">
    <property type="term" value="C:plasma membrane"/>
    <property type="evidence" value="ECO:0007669"/>
    <property type="project" value="UniProtKB-SubCell"/>
</dbReference>
<evidence type="ECO:0000256" key="4">
    <source>
        <dbReference type="ARBA" id="ARBA00022692"/>
    </source>
</evidence>
<dbReference type="PANTHER" id="PTHR33362:SF5">
    <property type="entry name" value="C4-DICARBOXYLATE TRAP TRANSPORTER LARGE PERMEASE PROTEIN DCTM"/>
    <property type="match status" value="1"/>
</dbReference>
<feature type="transmembrane region" description="Helical" evidence="8">
    <location>
        <begin position="227"/>
        <end position="246"/>
    </location>
</feature>
<gene>
    <name evidence="10" type="primary">siaT_9</name>
    <name evidence="10" type="ORF">PEL8287_01317</name>
</gene>
<name>A0A1Y5RZV5_9RHOB</name>
<feature type="transmembrane region" description="Helical" evidence="8">
    <location>
        <begin position="342"/>
        <end position="362"/>
    </location>
</feature>
<organism evidence="10 11">
    <name type="scientific">Roseovarius litorisediminis</name>
    <dbReference type="NCBI Taxonomy" id="1312363"/>
    <lineage>
        <taxon>Bacteria</taxon>
        <taxon>Pseudomonadati</taxon>
        <taxon>Pseudomonadota</taxon>
        <taxon>Alphaproteobacteria</taxon>
        <taxon>Rhodobacterales</taxon>
        <taxon>Roseobacteraceae</taxon>
        <taxon>Roseovarius</taxon>
    </lineage>
</organism>
<feature type="transmembrane region" description="Helical" evidence="8">
    <location>
        <begin position="145"/>
        <end position="168"/>
    </location>
</feature>
<evidence type="ECO:0000256" key="6">
    <source>
        <dbReference type="ARBA" id="ARBA00023136"/>
    </source>
</evidence>
<keyword evidence="7" id="KW-0813">Transport</keyword>
<feature type="transmembrane region" description="Helical" evidence="8">
    <location>
        <begin position="174"/>
        <end position="197"/>
    </location>
</feature>
<proteinExistence type="predicted"/>
<evidence type="ECO:0000256" key="3">
    <source>
        <dbReference type="ARBA" id="ARBA00022519"/>
    </source>
</evidence>
<sequence>MSYEMIALFMFATMMALLLTGQRVFGAIGFVAVIAALVLWGDRGGYDIAFSSAIKLMKWYPLLTLPMFIFMGYVLSESKIADDLYKMFHVWMGGLRGGLAIGTIGLMVLISAMNGLSVAGMAIGATIALPELLKRNYDKRMVTGVIQAGSSLGILVPPSVVLVLYAMIARQPVGQLWLAGVLPGLMMAAMFILYIAIRCRMNPSLGPVMPPEDLVEYDRVSEVPVRLNYIVLGALVLLPVLFFAGVLDFKQVGLGAIAAGILALLVRKTPVFTHDVYLIEKNRLLFAGVLPLAIFATMMIPFVNGWTSLVESSAIGAMTAFVAAFLKGRMTRKVFEVSVRQTLGISCMFMWIILAALAFGAVFDGLGAVKAIESLFTEKLGLNPWVILILMQLSFILMGTFLDDTAMLVIVAPLYVPLVGALGFDLIWYGVLYTITTQIAYMTPPFGYNLFLMRAMAPPEITLKDIYASILPFVLVMVIALSVIMVFPEIALWLPEYVYNK</sequence>
<dbReference type="PANTHER" id="PTHR33362">
    <property type="entry name" value="SIALIC ACID TRAP TRANSPORTER PERMEASE PROTEIN SIAT-RELATED"/>
    <property type="match status" value="1"/>
</dbReference>
<dbReference type="AlphaFoldDB" id="A0A1Y5RZV5"/>
<comment type="subcellular location">
    <subcellularLocation>
        <location evidence="1 7">Cell inner membrane</location>
        <topology evidence="1 7">Multi-pass membrane protein</topology>
    </subcellularLocation>
</comment>